<name>A0A6A6J988_WESOR</name>
<dbReference type="Proteomes" id="UP000800097">
    <property type="component" value="Unassembled WGS sequence"/>
</dbReference>
<dbReference type="RefSeq" id="XP_033650077.1">
    <property type="nucleotide sequence ID" value="XM_033793710.1"/>
</dbReference>
<sequence>MNYLTRIKSFLRASRGNGTEPPPLRPHVRPGLSFRPSFADLHVARAMLQTKLPTELVLHILEFAQYWPCQVFTMERECQVYASSWSSFGKICFDVEVLPESGLRSFREENVKVKAVEFHITSYEHGWTQGPYSTSSWLEVSILRKENPRAQSLPDQSTVSRPLISNSQPLQELFQDPQDDGHGWIVVERPALAAHYPQADEDARAWYLQGNKVADRRPRTHTVLWSVFSDECKGNEGAGSGQGFLDELRAGDRLVVWARAKWAGWTCYVSELEITISYGV</sequence>
<protein>
    <submittedName>
        <fullName evidence="1">Uncharacterized protein</fullName>
    </submittedName>
</protein>
<proteinExistence type="predicted"/>
<dbReference type="OrthoDB" id="66095at2759"/>
<organism evidence="1 2">
    <name type="scientific">Westerdykella ornata</name>
    <dbReference type="NCBI Taxonomy" id="318751"/>
    <lineage>
        <taxon>Eukaryota</taxon>
        <taxon>Fungi</taxon>
        <taxon>Dikarya</taxon>
        <taxon>Ascomycota</taxon>
        <taxon>Pezizomycotina</taxon>
        <taxon>Dothideomycetes</taxon>
        <taxon>Pleosporomycetidae</taxon>
        <taxon>Pleosporales</taxon>
        <taxon>Sporormiaceae</taxon>
        <taxon>Westerdykella</taxon>
    </lineage>
</organism>
<dbReference type="EMBL" id="ML986519">
    <property type="protein sequence ID" value="KAF2272538.1"/>
    <property type="molecule type" value="Genomic_DNA"/>
</dbReference>
<dbReference type="GeneID" id="54546885"/>
<reference evidence="1" key="1">
    <citation type="journal article" date="2020" name="Stud. Mycol.">
        <title>101 Dothideomycetes genomes: a test case for predicting lifestyles and emergence of pathogens.</title>
        <authorList>
            <person name="Haridas S."/>
            <person name="Albert R."/>
            <person name="Binder M."/>
            <person name="Bloem J."/>
            <person name="Labutti K."/>
            <person name="Salamov A."/>
            <person name="Andreopoulos B."/>
            <person name="Baker S."/>
            <person name="Barry K."/>
            <person name="Bills G."/>
            <person name="Bluhm B."/>
            <person name="Cannon C."/>
            <person name="Castanera R."/>
            <person name="Culley D."/>
            <person name="Daum C."/>
            <person name="Ezra D."/>
            <person name="Gonzalez J."/>
            <person name="Henrissat B."/>
            <person name="Kuo A."/>
            <person name="Liang C."/>
            <person name="Lipzen A."/>
            <person name="Lutzoni F."/>
            <person name="Magnuson J."/>
            <person name="Mondo S."/>
            <person name="Nolan M."/>
            <person name="Ohm R."/>
            <person name="Pangilinan J."/>
            <person name="Park H.-J."/>
            <person name="Ramirez L."/>
            <person name="Alfaro M."/>
            <person name="Sun H."/>
            <person name="Tritt A."/>
            <person name="Yoshinaga Y."/>
            <person name="Zwiers L.-H."/>
            <person name="Turgeon B."/>
            <person name="Goodwin S."/>
            <person name="Spatafora J."/>
            <person name="Crous P."/>
            <person name="Grigoriev I."/>
        </authorList>
    </citation>
    <scope>NUCLEOTIDE SEQUENCE</scope>
    <source>
        <strain evidence="1">CBS 379.55</strain>
    </source>
</reference>
<evidence type="ECO:0000313" key="2">
    <source>
        <dbReference type="Proteomes" id="UP000800097"/>
    </source>
</evidence>
<gene>
    <name evidence="1" type="ORF">EI97DRAFT_203714</name>
</gene>
<accession>A0A6A6J988</accession>
<dbReference type="AlphaFoldDB" id="A0A6A6J988"/>
<keyword evidence="2" id="KW-1185">Reference proteome</keyword>
<evidence type="ECO:0000313" key="1">
    <source>
        <dbReference type="EMBL" id="KAF2272538.1"/>
    </source>
</evidence>